<keyword evidence="6" id="KW-0418">Kinase</keyword>
<evidence type="ECO:0000256" key="13">
    <source>
        <dbReference type="SAM" id="Phobius"/>
    </source>
</evidence>
<evidence type="ECO:0000259" key="14">
    <source>
        <dbReference type="PROSITE" id="PS01124"/>
    </source>
</evidence>
<dbReference type="PROSITE" id="PS50110">
    <property type="entry name" value="RESPONSE_REGULATORY"/>
    <property type="match status" value="1"/>
</dbReference>
<dbReference type="InterPro" id="IPR011110">
    <property type="entry name" value="Reg_prop"/>
</dbReference>
<dbReference type="GO" id="GO:0003700">
    <property type="term" value="F:DNA-binding transcription factor activity"/>
    <property type="evidence" value="ECO:0007669"/>
    <property type="project" value="InterPro"/>
</dbReference>
<dbReference type="InterPro" id="IPR003661">
    <property type="entry name" value="HisK_dim/P_dom"/>
</dbReference>
<keyword evidence="9" id="KW-0805">Transcription regulation</keyword>
<keyword evidence="8" id="KW-0902">Two-component regulatory system</keyword>
<dbReference type="SUPFAM" id="SSF55874">
    <property type="entry name" value="ATPase domain of HSP90 chaperone/DNA topoisomerase II/histidine kinase"/>
    <property type="match status" value="1"/>
</dbReference>
<dbReference type="InterPro" id="IPR036097">
    <property type="entry name" value="HisK_dim/P_sf"/>
</dbReference>
<dbReference type="SUPFAM" id="SSF47384">
    <property type="entry name" value="Homodimeric domain of signal transducing histidine kinase"/>
    <property type="match status" value="1"/>
</dbReference>
<dbReference type="Gene3D" id="1.10.10.60">
    <property type="entry name" value="Homeodomain-like"/>
    <property type="match status" value="1"/>
</dbReference>
<evidence type="ECO:0000256" key="1">
    <source>
        <dbReference type="ARBA" id="ARBA00000085"/>
    </source>
</evidence>
<keyword evidence="10" id="KW-0238">DNA-binding</keyword>
<dbReference type="Gene3D" id="1.10.287.130">
    <property type="match status" value="1"/>
</dbReference>
<sequence length="1357" mass="154712">MMNLSLYTRTILLFVILLLPGVRPLKAETVISPVTDSPIGNSITALLQDDDGFIWVGTIAGLTRYDMYTYRRFGECDGLPISRTMIRSLAKDKNGNIWIGTESGALLYNPEREEFRRIGGATLATPIKTITPTSGRGGETMLLTTGEGVAIVDPESLEHRFLPGKQACEYLNNILTTTVDNRGDIWGWSHGRLLRFDFSKDPMAPAIESWPFPYEVRALAVDSLNRLWFNDRRRLMIVPLPAAPEEELSPAEVISSAIDVRAIRIDNSDVIVTSYYDGIHSFRIDAKGRPVENPVLWIDPSSPNEVSNSVLCVIRDRDGNLWFGTVDGIYVGHERPREVFHNLSARNGGKLIHNVVSDVCLDSDGSIWAATSGSLDHIRRTAPGHYTVDHFMPRFIQREQPDIRRLQTLTFDPKGRLWLGTKQTLLFFDPQQQEFFDREEITGFLSRHGAQFSKELLRDRQGNIWMGFIYGGLFVFEASDERCRFVRFAGTDLYDANIQTILDDPDGNIWIGTKTKGLLRFRTEEMTAAGDTLQVNRFDTYFIKGHTLPGFISVNTLHRTENGELYAGTSQGLFRYNRTENDFEECPLNAFDEKVWVLDIQPDALGQLWISTMQGVYCYTPGAAQSPFYELSDGAFARLDYNLGGCLTEDGTLFLGGINGINYFDPTEVPKPHPDNEVYVSGISILNQPLSPDGIHLEANINHSHHLTLRHNDHQFALDFTTLCFSAKGQPRFFYKIDNLTPDWIPLNGNRLSFSSLAHGDYTLQIKAADSSRMLSDATTDIRITVLPPWWLTWWAYCIYGILILLIGAAILWIIIIRYRAAQQVRMVQYKQQLFINLTHGFKTPLTMMQVPLQLISDGKGGASLDMEERQKLINIISTNVKKLANTIRQLMEFRKIDQNRVSLNLAEMDIAEYVHRICNYFQPLFESKRLHFDYLGPEERILMTFDPEKIELALYNLLQNAYTFTPAGGSIQIRVFRKQQKICISVRDTGIGIRAEHLDKIFLRFWQVHDPDTMPPLGAGIGLAVAKEFVEIHGGHIAVESRYGAGSTFTISLPRNPRFNTDQYYIHRQDQAGEEEIIPAYTKQYAETDVYVEQNPEIDPSKPHTIYIMAGGGDITGLVRMVLPDFNVLHYNNIEEIMKAIREHRPQIILIDIVVYDREEGLEFCRKLKKTEWANDIPIILLTADSSAEDARLFCELGVDSWMEKPFDVELFRARTRQLAERHTDLQKRLKLGQILGKHEEIVVESADEKFMNRVTEIIEQNLSNEEFSLEVFAREMRVSRSVLNMRIQHIVGKSPMELLRNARLQRAAQLLETKAYDIAQVSYMVGFSDPRYFSTCFKKQFGVSPRIYIQNRGNE</sequence>
<evidence type="ECO:0000256" key="11">
    <source>
        <dbReference type="ARBA" id="ARBA00023163"/>
    </source>
</evidence>
<dbReference type="SUPFAM" id="SSF52172">
    <property type="entry name" value="CheY-like"/>
    <property type="match status" value="1"/>
</dbReference>
<dbReference type="SUPFAM" id="SSF63829">
    <property type="entry name" value="Calcium-dependent phosphotriesterase"/>
    <property type="match status" value="3"/>
</dbReference>
<dbReference type="InterPro" id="IPR036890">
    <property type="entry name" value="HATPase_C_sf"/>
</dbReference>
<evidence type="ECO:0000256" key="10">
    <source>
        <dbReference type="ARBA" id="ARBA00023125"/>
    </source>
</evidence>
<evidence type="ECO:0000256" key="8">
    <source>
        <dbReference type="ARBA" id="ARBA00023012"/>
    </source>
</evidence>
<dbReference type="InterPro" id="IPR009057">
    <property type="entry name" value="Homeodomain-like_sf"/>
</dbReference>
<dbReference type="Gene3D" id="3.40.50.2300">
    <property type="match status" value="1"/>
</dbReference>
<dbReference type="Gene3D" id="2.60.40.10">
    <property type="entry name" value="Immunoglobulins"/>
    <property type="match status" value="1"/>
</dbReference>
<evidence type="ECO:0000256" key="2">
    <source>
        <dbReference type="ARBA" id="ARBA00012438"/>
    </source>
</evidence>
<dbReference type="Pfam" id="PF00512">
    <property type="entry name" value="HisKA"/>
    <property type="match status" value="1"/>
</dbReference>
<feature type="domain" description="HTH araC/xylS-type" evidence="14">
    <location>
        <begin position="1254"/>
        <end position="1353"/>
    </location>
</feature>
<keyword evidence="13" id="KW-0812">Transmembrane</keyword>
<dbReference type="InterPro" id="IPR018060">
    <property type="entry name" value="HTH_AraC"/>
</dbReference>
<keyword evidence="11" id="KW-0804">Transcription</keyword>
<dbReference type="PRINTS" id="PR00344">
    <property type="entry name" value="BCTRLSENSOR"/>
</dbReference>
<keyword evidence="4" id="KW-0808">Transferase</keyword>
<dbReference type="InterPro" id="IPR003594">
    <property type="entry name" value="HATPase_dom"/>
</dbReference>
<gene>
    <name evidence="17" type="ORF">H9828_09775</name>
</gene>
<dbReference type="InterPro" id="IPR011006">
    <property type="entry name" value="CheY-like_superfamily"/>
</dbReference>
<dbReference type="GO" id="GO:0043565">
    <property type="term" value="F:sequence-specific DNA binding"/>
    <property type="evidence" value="ECO:0007669"/>
    <property type="project" value="InterPro"/>
</dbReference>
<name>A0A9D2CCR5_9BACT</name>
<dbReference type="PANTHER" id="PTHR43547:SF2">
    <property type="entry name" value="HYBRID SIGNAL TRANSDUCTION HISTIDINE KINASE C"/>
    <property type="match status" value="1"/>
</dbReference>
<dbReference type="GO" id="GO:0000155">
    <property type="term" value="F:phosphorelay sensor kinase activity"/>
    <property type="evidence" value="ECO:0007669"/>
    <property type="project" value="InterPro"/>
</dbReference>
<reference evidence="17" key="2">
    <citation type="submission" date="2021-04" db="EMBL/GenBank/DDBJ databases">
        <authorList>
            <person name="Gilroy R."/>
        </authorList>
    </citation>
    <scope>NUCLEOTIDE SEQUENCE</scope>
    <source>
        <strain evidence="17">5134</strain>
    </source>
</reference>
<feature type="modified residue" description="4-aspartylphosphate" evidence="12">
    <location>
        <position position="1153"/>
    </location>
</feature>
<evidence type="ECO:0000259" key="15">
    <source>
        <dbReference type="PROSITE" id="PS50109"/>
    </source>
</evidence>
<evidence type="ECO:0000313" key="17">
    <source>
        <dbReference type="EMBL" id="HIY69692.1"/>
    </source>
</evidence>
<evidence type="ECO:0000256" key="4">
    <source>
        <dbReference type="ARBA" id="ARBA00022679"/>
    </source>
</evidence>
<dbReference type="InterPro" id="IPR001789">
    <property type="entry name" value="Sig_transdc_resp-reg_receiver"/>
</dbReference>
<dbReference type="SUPFAM" id="SSF46689">
    <property type="entry name" value="Homeodomain-like"/>
    <property type="match status" value="1"/>
</dbReference>
<evidence type="ECO:0000313" key="18">
    <source>
        <dbReference type="Proteomes" id="UP000886844"/>
    </source>
</evidence>
<dbReference type="InterPro" id="IPR015943">
    <property type="entry name" value="WD40/YVTN_repeat-like_dom_sf"/>
</dbReference>
<evidence type="ECO:0000256" key="9">
    <source>
        <dbReference type="ARBA" id="ARBA00023015"/>
    </source>
</evidence>
<dbReference type="InterPro" id="IPR013783">
    <property type="entry name" value="Ig-like_fold"/>
</dbReference>
<evidence type="ECO:0000259" key="16">
    <source>
        <dbReference type="PROSITE" id="PS50110"/>
    </source>
</evidence>
<dbReference type="FunFam" id="3.30.565.10:FF:000037">
    <property type="entry name" value="Hybrid sensor histidine kinase/response regulator"/>
    <property type="match status" value="1"/>
</dbReference>
<dbReference type="Proteomes" id="UP000886844">
    <property type="component" value="Unassembled WGS sequence"/>
</dbReference>
<keyword evidence="5" id="KW-0547">Nucleotide-binding</keyword>
<dbReference type="GO" id="GO:0005524">
    <property type="term" value="F:ATP binding"/>
    <property type="evidence" value="ECO:0007669"/>
    <property type="project" value="UniProtKB-KW"/>
</dbReference>
<dbReference type="Pfam" id="PF07494">
    <property type="entry name" value="Reg_prop"/>
    <property type="match status" value="5"/>
</dbReference>
<dbReference type="SMART" id="SM00342">
    <property type="entry name" value="HTH_ARAC"/>
    <property type="match status" value="1"/>
</dbReference>
<evidence type="ECO:0000256" key="12">
    <source>
        <dbReference type="PROSITE-ProRule" id="PRU00169"/>
    </source>
</evidence>
<dbReference type="SMART" id="SM00388">
    <property type="entry name" value="HisKA"/>
    <property type="match status" value="1"/>
</dbReference>
<keyword evidence="13" id="KW-1133">Transmembrane helix</keyword>
<dbReference type="EC" id="2.7.13.3" evidence="2"/>
<dbReference type="Gene3D" id="2.130.10.10">
    <property type="entry name" value="YVTN repeat-like/Quinoprotein amine dehydrogenase"/>
    <property type="match status" value="3"/>
</dbReference>
<dbReference type="Gene3D" id="3.30.565.10">
    <property type="entry name" value="Histidine kinase-like ATPase, C-terminal domain"/>
    <property type="match status" value="1"/>
</dbReference>
<dbReference type="PANTHER" id="PTHR43547">
    <property type="entry name" value="TWO-COMPONENT HISTIDINE KINASE"/>
    <property type="match status" value="1"/>
</dbReference>
<dbReference type="InterPro" id="IPR005467">
    <property type="entry name" value="His_kinase_dom"/>
</dbReference>
<dbReference type="Pfam" id="PF07495">
    <property type="entry name" value="Y_Y_Y"/>
    <property type="match status" value="1"/>
</dbReference>
<dbReference type="PROSITE" id="PS00041">
    <property type="entry name" value="HTH_ARAC_FAMILY_1"/>
    <property type="match status" value="1"/>
</dbReference>
<dbReference type="CDD" id="cd00082">
    <property type="entry name" value="HisKA"/>
    <property type="match status" value="1"/>
</dbReference>
<dbReference type="SMART" id="SM00448">
    <property type="entry name" value="REC"/>
    <property type="match status" value="1"/>
</dbReference>
<reference evidence="17" key="1">
    <citation type="journal article" date="2021" name="PeerJ">
        <title>Extensive microbial diversity within the chicken gut microbiome revealed by metagenomics and culture.</title>
        <authorList>
            <person name="Gilroy R."/>
            <person name="Ravi A."/>
            <person name="Getino M."/>
            <person name="Pursley I."/>
            <person name="Horton D.L."/>
            <person name="Alikhan N.F."/>
            <person name="Baker D."/>
            <person name="Gharbi K."/>
            <person name="Hall N."/>
            <person name="Watson M."/>
            <person name="Adriaenssens E.M."/>
            <person name="Foster-Nyarko E."/>
            <person name="Jarju S."/>
            <person name="Secka A."/>
            <person name="Antonio M."/>
            <person name="Oren A."/>
            <person name="Chaudhuri R.R."/>
            <person name="La Ragione R."/>
            <person name="Hildebrand F."/>
            <person name="Pallen M.J."/>
        </authorList>
    </citation>
    <scope>NUCLEOTIDE SEQUENCE</scope>
    <source>
        <strain evidence="17">5134</strain>
    </source>
</reference>
<comment type="caution">
    <text evidence="17">The sequence shown here is derived from an EMBL/GenBank/DDBJ whole genome shotgun (WGS) entry which is preliminary data.</text>
</comment>
<keyword evidence="3 12" id="KW-0597">Phosphoprotein</keyword>
<keyword evidence="7" id="KW-0067">ATP-binding</keyword>
<dbReference type="Pfam" id="PF12833">
    <property type="entry name" value="HTH_18"/>
    <property type="match status" value="1"/>
</dbReference>
<dbReference type="SMART" id="SM00387">
    <property type="entry name" value="HATPase_c"/>
    <property type="match status" value="1"/>
</dbReference>
<dbReference type="InterPro" id="IPR011123">
    <property type="entry name" value="Y_Y_Y"/>
</dbReference>
<dbReference type="Pfam" id="PF02518">
    <property type="entry name" value="HATPase_c"/>
    <property type="match status" value="1"/>
</dbReference>
<evidence type="ECO:0000256" key="5">
    <source>
        <dbReference type="ARBA" id="ARBA00022741"/>
    </source>
</evidence>
<dbReference type="InterPro" id="IPR018062">
    <property type="entry name" value="HTH_AraC-typ_CS"/>
</dbReference>
<dbReference type="InterPro" id="IPR004358">
    <property type="entry name" value="Sig_transdc_His_kin-like_C"/>
</dbReference>
<evidence type="ECO:0000256" key="7">
    <source>
        <dbReference type="ARBA" id="ARBA00022840"/>
    </source>
</evidence>
<feature type="domain" description="Response regulatory" evidence="16">
    <location>
        <begin position="1105"/>
        <end position="1221"/>
    </location>
</feature>
<dbReference type="PROSITE" id="PS01124">
    <property type="entry name" value="HTH_ARAC_FAMILY_2"/>
    <property type="match status" value="1"/>
</dbReference>
<dbReference type="EMBL" id="DXDA01000074">
    <property type="protein sequence ID" value="HIY69692.1"/>
    <property type="molecule type" value="Genomic_DNA"/>
</dbReference>
<evidence type="ECO:0000256" key="6">
    <source>
        <dbReference type="ARBA" id="ARBA00022777"/>
    </source>
</evidence>
<keyword evidence="13" id="KW-0472">Membrane</keyword>
<dbReference type="PROSITE" id="PS50109">
    <property type="entry name" value="HIS_KIN"/>
    <property type="match status" value="1"/>
</dbReference>
<comment type="catalytic activity">
    <reaction evidence="1">
        <text>ATP + protein L-histidine = ADP + protein N-phospho-L-histidine.</text>
        <dbReference type="EC" id="2.7.13.3"/>
    </reaction>
</comment>
<feature type="domain" description="Histidine kinase" evidence="15">
    <location>
        <begin position="837"/>
        <end position="1058"/>
    </location>
</feature>
<protein>
    <recommendedName>
        <fullName evidence="2">histidine kinase</fullName>
        <ecNumber evidence="2">2.7.13.3</ecNumber>
    </recommendedName>
</protein>
<evidence type="ECO:0000256" key="3">
    <source>
        <dbReference type="ARBA" id="ARBA00022553"/>
    </source>
</evidence>
<dbReference type="Pfam" id="PF00072">
    <property type="entry name" value="Response_reg"/>
    <property type="match status" value="1"/>
</dbReference>
<organism evidence="17 18">
    <name type="scientific">Candidatus Alistipes intestinigallinarum</name>
    <dbReference type="NCBI Taxonomy" id="2838440"/>
    <lineage>
        <taxon>Bacteria</taxon>
        <taxon>Pseudomonadati</taxon>
        <taxon>Bacteroidota</taxon>
        <taxon>Bacteroidia</taxon>
        <taxon>Bacteroidales</taxon>
        <taxon>Rikenellaceae</taxon>
        <taxon>Alistipes</taxon>
    </lineage>
</organism>
<proteinExistence type="predicted"/>
<accession>A0A9D2CCR5</accession>
<feature type="transmembrane region" description="Helical" evidence="13">
    <location>
        <begin position="794"/>
        <end position="817"/>
    </location>
</feature>